<dbReference type="EMBL" id="JAPFRF010000024">
    <property type="protein sequence ID" value="KAJ7303373.1"/>
    <property type="molecule type" value="Genomic_DNA"/>
</dbReference>
<proteinExistence type="predicted"/>
<evidence type="ECO:0000313" key="2">
    <source>
        <dbReference type="EMBL" id="KAJ7303373.1"/>
    </source>
</evidence>
<reference evidence="2" key="1">
    <citation type="journal article" date="2023" name="DNA Res.">
        <title>Chromosome-level genome assembly of Phrynocephalus forsythii using third-generation DNA sequencing and Hi-C analysis.</title>
        <authorList>
            <person name="Qi Y."/>
            <person name="Zhao W."/>
            <person name="Zhao Y."/>
            <person name="Niu C."/>
            <person name="Cao S."/>
            <person name="Zhang Y."/>
        </authorList>
    </citation>
    <scope>NUCLEOTIDE SEQUENCE</scope>
    <source>
        <tissue evidence="2">Muscle</tissue>
    </source>
</reference>
<sequence length="65" mass="7264">MSFEQINQLAYSAAVIVAEELGISPLKPPKNVLRNHSRRSGWSLKSKDSKQMGENPMKEGDPRPN</sequence>
<protein>
    <submittedName>
        <fullName evidence="2">Uncharacterized protein</fullName>
    </submittedName>
</protein>
<evidence type="ECO:0000313" key="3">
    <source>
        <dbReference type="Proteomes" id="UP001142489"/>
    </source>
</evidence>
<keyword evidence="3" id="KW-1185">Reference proteome</keyword>
<feature type="region of interest" description="Disordered" evidence="1">
    <location>
        <begin position="25"/>
        <end position="65"/>
    </location>
</feature>
<feature type="compositionally biased region" description="Basic and acidic residues" evidence="1">
    <location>
        <begin position="45"/>
        <end position="65"/>
    </location>
</feature>
<dbReference type="AlphaFoldDB" id="A0A9Q1AQG0"/>
<organism evidence="2 3">
    <name type="scientific">Phrynocephalus forsythii</name>
    <dbReference type="NCBI Taxonomy" id="171643"/>
    <lineage>
        <taxon>Eukaryota</taxon>
        <taxon>Metazoa</taxon>
        <taxon>Chordata</taxon>
        <taxon>Craniata</taxon>
        <taxon>Vertebrata</taxon>
        <taxon>Euteleostomi</taxon>
        <taxon>Lepidosauria</taxon>
        <taxon>Squamata</taxon>
        <taxon>Bifurcata</taxon>
        <taxon>Unidentata</taxon>
        <taxon>Episquamata</taxon>
        <taxon>Toxicofera</taxon>
        <taxon>Iguania</taxon>
        <taxon>Acrodonta</taxon>
        <taxon>Agamidae</taxon>
        <taxon>Agaminae</taxon>
        <taxon>Phrynocephalus</taxon>
    </lineage>
</organism>
<comment type="caution">
    <text evidence="2">The sequence shown here is derived from an EMBL/GenBank/DDBJ whole genome shotgun (WGS) entry which is preliminary data.</text>
</comment>
<name>A0A9Q1AQG0_9SAUR</name>
<dbReference type="Proteomes" id="UP001142489">
    <property type="component" value="Unassembled WGS sequence"/>
</dbReference>
<gene>
    <name evidence="2" type="ORF">JRQ81_012325</name>
</gene>
<evidence type="ECO:0000256" key="1">
    <source>
        <dbReference type="SAM" id="MobiDB-lite"/>
    </source>
</evidence>
<accession>A0A9Q1AQG0</accession>